<dbReference type="GO" id="GO:0003735">
    <property type="term" value="F:structural constituent of ribosome"/>
    <property type="evidence" value="ECO:0007669"/>
    <property type="project" value="InterPro"/>
</dbReference>
<organism evidence="8 9">
    <name type="scientific">Arboricoccus pini</name>
    <dbReference type="NCBI Taxonomy" id="1963835"/>
    <lineage>
        <taxon>Bacteria</taxon>
        <taxon>Pseudomonadati</taxon>
        <taxon>Pseudomonadota</taxon>
        <taxon>Alphaproteobacteria</taxon>
        <taxon>Geminicoccales</taxon>
        <taxon>Geminicoccaceae</taxon>
        <taxon>Arboricoccus</taxon>
    </lineage>
</organism>
<evidence type="ECO:0000313" key="8">
    <source>
        <dbReference type="EMBL" id="SNB62468.1"/>
    </source>
</evidence>
<dbReference type="GO" id="GO:0070181">
    <property type="term" value="F:small ribosomal subunit rRNA binding"/>
    <property type="evidence" value="ECO:0007669"/>
    <property type="project" value="TreeGrafter"/>
</dbReference>
<dbReference type="InterPro" id="IPR020814">
    <property type="entry name" value="Ribosomal_S6_plastid/chlpt"/>
</dbReference>
<keyword evidence="3 6" id="KW-0687">Ribonucleoprotein</keyword>
<dbReference type="Pfam" id="PF01250">
    <property type="entry name" value="Ribosomal_S6"/>
    <property type="match status" value="1"/>
</dbReference>
<dbReference type="InterPro" id="IPR014717">
    <property type="entry name" value="Transl_elong_EF1B/ribsomal_bS6"/>
</dbReference>
<accession>A0A212QSA2</accession>
<dbReference type="SUPFAM" id="SSF54995">
    <property type="entry name" value="Ribosomal protein S6"/>
    <property type="match status" value="1"/>
</dbReference>
<gene>
    <name evidence="6" type="primary">rpsF</name>
    <name evidence="8" type="ORF">SAMN07250955_103126</name>
</gene>
<evidence type="ECO:0000256" key="2">
    <source>
        <dbReference type="ARBA" id="ARBA00022980"/>
    </source>
</evidence>
<feature type="region of interest" description="Disordered" evidence="7">
    <location>
        <begin position="99"/>
        <end position="147"/>
    </location>
</feature>
<dbReference type="NCBIfam" id="TIGR00166">
    <property type="entry name" value="S6"/>
    <property type="match status" value="1"/>
</dbReference>
<proteinExistence type="inferred from homology"/>
<feature type="compositionally biased region" description="Basic and acidic residues" evidence="7">
    <location>
        <begin position="108"/>
        <end position="147"/>
    </location>
</feature>
<name>A0A212QSA2_9PROT</name>
<keyword evidence="6" id="KW-0699">rRNA-binding</keyword>
<evidence type="ECO:0000256" key="4">
    <source>
        <dbReference type="ARBA" id="ARBA00035104"/>
    </source>
</evidence>
<keyword evidence="2 6" id="KW-0689">Ribosomal protein</keyword>
<dbReference type="GO" id="GO:0006412">
    <property type="term" value="P:translation"/>
    <property type="evidence" value="ECO:0007669"/>
    <property type="project" value="UniProtKB-UniRule"/>
</dbReference>
<keyword evidence="6" id="KW-0694">RNA-binding</keyword>
<evidence type="ECO:0000256" key="6">
    <source>
        <dbReference type="HAMAP-Rule" id="MF_00360"/>
    </source>
</evidence>
<evidence type="ECO:0000256" key="1">
    <source>
        <dbReference type="ARBA" id="ARBA00009512"/>
    </source>
</evidence>
<comment type="similarity">
    <text evidence="1 6">Belongs to the bacterial ribosomal protein bS6 family.</text>
</comment>
<comment type="function">
    <text evidence="4 6">Binds together with bS18 to 16S ribosomal RNA.</text>
</comment>
<dbReference type="InterPro" id="IPR035980">
    <property type="entry name" value="Ribosomal_bS6_sf"/>
</dbReference>
<evidence type="ECO:0000313" key="9">
    <source>
        <dbReference type="Proteomes" id="UP000197065"/>
    </source>
</evidence>
<dbReference type="HAMAP" id="MF_00360">
    <property type="entry name" value="Ribosomal_bS6"/>
    <property type="match status" value="1"/>
</dbReference>
<dbReference type="Gene3D" id="3.30.70.60">
    <property type="match status" value="1"/>
</dbReference>
<dbReference type="InterPro" id="IPR000529">
    <property type="entry name" value="Ribosomal_bS6"/>
</dbReference>
<dbReference type="RefSeq" id="WP_088560369.1">
    <property type="nucleotide sequence ID" value="NZ_FYEH01000003.1"/>
</dbReference>
<dbReference type="PANTHER" id="PTHR21011:SF1">
    <property type="entry name" value="SMALL RIBOSOMAL SUBUNIT PROTEIN BS6M"/>
    <property type="match status" value="1"/>
</dbReference>
<reference evidence="8 9" key="1">
    <citation type="submission" date="2017-06" db="EMBL/GenBank/DDBJ databases">
        <authorList>
            <person name="Kim H.J."/>
            <person name="Triplett B.A."/>
        </authorList>
    </citation>
    <scope>NUCLEOTIDE SEQUENCE [LARGE SCALE GENOMIC DNA]</scope>
    <source>
        <strain evidence="8 9">B29T1</strain>
    </source>
</reference>
<dbReference type="PANTHER" id="PTHR21011">
    <property type="entry name" value="MITOCHONDRIAL 28S RIBOSOMAL PROTEIN S6"/>
    <property type="match status" value="1"/>
</dbReference>
<sequence length="147" mass="17188">MPFYEHTLIARPDLSGQQAQTLAETFGQLIAEQGGSVTKTEYWGLRNLTYRVRKNRKGHYLHLNIEAPAAAVTELERNERIHEDVIRYLTVKVDELEEGPSVVMQAKASRDDRGPRRDDDRGPRRDDDRGPRRERSDRNDRFREDDR</sequence>
<evidence type="ECO:0000256" key="3">
    <source>
        <dbReference type="ARBA" id="ARBA00023274"/>
    </source>
</evidence>
<keyword evidence="9" id="KW-1185">Reference proteome</keyword>
<evidence type="ECO:0000256" key="7">
    <source>
        <dbReference type="SAM" id="MobiDB-lite"/>
    </source>
</evidence>
<dbReference type="Proteomes" id="UP000197065">
    <property type="component" value="Unassembled WGS sequence"/>
</dbReference>
<evidence type="ECO:0000256" key="5">
    <source>
        <dbReference type="ARBA" id="ARBA00035294"/>
    </source>
</evidence>
<dbReference type="EMBL" id="FYEH01000003">
    <property type="protein sequence ID" value="SNB62468.1"/>
    <property type="molecule type" value="Genomic_DNA"/>
</dbReference>
<dbReference type="GO" id="GO:0022627">
    <property type="term" value="C:cytosolic small ribosomal subunit"/>
    <property type="evidence" value="ECO:0007669"/>
    <property type="project" value="TreeGrafter"/>
</dbReference>
<dbReference type="OrthoDB" id="9812702at2"/>
<dbReference type="AlphaFoldDB" id="A0A212QSA2"/>
<dbReference type="CDD" id="cd00473">
    <property type="entry name" value="bS6"/>
    <property type="match status" value="1"/>
</dbReference>
<protein>
    <recommendedName>
        <fullName evidence="5 6">Small ribosomal subunit protein bS6</fullName>
    </recommendedName>
</protein>